<reference evidence="2" key="2">
    <citation type="journal article" date="2023" name="Commun. Biol.">
        <title>Suspicions of two bridgehead invasions of Xylella fastidiosa subsp. multiplex in France.</title>
        <authorList>
            <person name="Dupas E."/>
            <person name="Durand K."/>
            <person name="Rieux A."/>
            <person name="Briand M."/>
            <person name="Pruvost O."/>
            <person name="Cunty A."/>
            <person name="Denance N."/>
            <person name="Donnadieu C."/>
            <person name="Legendre B."/>
            <person name="Lopez-Roques C."/>
            <person name="Cesbron S."/>
            <person name="Ravigne V."/>
            <person name="Jacques M.A."/>
        </authorList>
    </citation>
    <scope>NUCLEOTIDE SEQUENCE</scope>
    <source>
        <strain evidence="2">CFBP8070</strain>
    </source>
</reference>
<organism evidence="2 3">
    <name type="scientific">Xylella fastidiosa subsp. multiplex</name>
    <dbReference type="NCBI Taxonomy" id="644357"/>
    <lineage>
        <taxon>Bacteria</taxon>
        <taxon>Pseudomonadati</taxon>
        <taxon>Pseudomonadota</taxon>
        <taxon>Gammaproteobacteria</taxon>
        <taxon>Lysobacterales</taxon>
        <taxon>Lysobacteraceae</taxon>
        <taxon>Xylella</taxon>
    </lineage>
</organism>
<dbReference type="Proteomes" id="UP001220702">
    <property type="component" value="Unassembled WGS sequence"/>
</dbReference>
<evidence type="ECO:0000313" key="3">
    <source>
        <dbReference type="Proteomes" id="UP001220702"/>
    </source>
</evidence>
<dbReference type="EMBL" id="JAJKGN010000002">
    <property type="protein sequence ID" value="MDC6409482.1"/>
    <property type="molecule type" value="Genomic_DNA"/>
</dbReference>
<gene>
    <name evidence="2" type="ORF">LOK82_13035</name>
</gene>
<comment type="caution">
    <text evidence="2">The sequence shown here is derived from an EMBL/GenBank/DDBJ whole genome shotgun (WGS) entry which is preliminary data.</text>
</comment>
<protein>
    <submittedName>
        <fullName evidence="2">Uncharacterized protein</fullName>
    </submittedName>
</protein>
<feature type="region of interest" description="Disordered" evidence="1">
    <location>
        <begin position="1"/>
        <end position="22"/>
    </location>
</feature>
<sequence length="53" mass="6031">MPKTRETDDMHRAERQSTVRTASMSDSIGYIATWYYTSACCEQLSLPEQPTDA</sequence>
<feature type="compositionally biased region" description="Basic and acidic residues" evidence="1">
    <location>
        <begin position="1"/>
        <end position="17"/>
    </location>
</feature>
<evidence type="ECO:0000313" key="2">
    <source>
        <dbReference type="EMBL" id="MDC6409482.1"/>
    </source>
</evidence>
<name>A0AAW6HYJ3_XYLFS</name>
<accession>A0AAW6HYJ3</accession>
<dbReference type="RefSeq" id="WP_154128532.1">
    <property type="nucleotide sequence ID" value="NZ_CP047134.1"/>
</dbReference>
<proteinExistence type="predicted"/>
<dbReference type="AlphaFoldDB" id="A0AAW6HYJ3"/>
<reference evidence="2" key="1">
    <citation type="submission" date="2021-11" db="EMBL/GenBank/DDBJ databases">
        <authorList>
            <person name="Denance N."/>
            <person name="Briand M."/>
            <person name="Dupas E."/>
            <person name="Durand K."/>
            <person name="Legendre B."/>
            <person name="Cunty A."/>
            <person name="Donnadieu C."/>
            <person name="Lopez Roques C."/>
            <person name="Cesbron S."/>
            <person name="Jacques M.A."/>
        </authorList>
    </citation>
    <scope>NUCLEOTIDE SEQUENCE</scope>
    <source>
        <strain evidence="2">CFBP8070</strain>
    </source>
</reference>
<evidence type="ECO:0000256" key="1">
    <source>
        <dbReference type="SAM" id="MobiDB-lite"/>
    </source>
</evidence>